<dbReference type="EMBL" id="LUTY01000255">
    <property type="protein sequence ID" value="OAD23619.1"/>
    <property type="molecule type" value="Genomic_DNA"/>
</dbReference>
<feature type="non-terminal residue" evidence="1">
    <location>
        <position position="37"/>
    </location>
</feature>
<reference evidence="1 2" key="1">
    <citation type="submission" date="2016-05" db="EMBL/GenBank/DDBJ databases">
        <title>Single-cell genome of chain-forming Candidatus Thiomargarita nelsonii and comparison to other large sulfur-oxidizing bacteria.</title>
        <authorList>
            <person name="Winkel M."/>
            <person name="Salman V."/>
            <person name="Woyke T."/>
            <person name="Schulz-Vogt H."/>
            <person name="Richter M."/>
            <person name="Flood B."/>
            <person name="Bailey J."/>
            <person name="Amann R."/>
            <person name="Mussmann M."/>
        </authorList>
    </citation>
    <scope>NUCLEOTIDE SEQUENCE [LARGE SCALE GENOMIC DNA]</scope>
    <source>
        <strain evidence="1 2">THI036</strain>
    </source>
</reference>
<keyword evidence="2" id="KW-1185">Reference proteome</keyword>
<evidence type="ECO:0000313" key="2">
    <source>
        <dbReference type="Proteomes" id="UP000076962"/>
    </source>
</evidence>
<evidence type="ECO:0000313" key="1">
    <source>
        <dbReference type="EMBL" id="OAD23619.1"/>
    </source>
</evidence>
<gene>
    <name evidence="1" type="ORF">THIOM_000542</name>
</gene>
<organism evidence="1 2">
    <name type="scientific">Candidatus Thiomargarita nelsonii</name>
    <dbReference type="NCBI Taxonomy" id="1003181"/>
    <lineage>
        <taxon>Bacteria</taxon>
        <taxon>Pseudomonadati</taxon>
        <taxon>Pseudomonadota</taxon>
        <taxon>Gammaproteobacteria</taxon>
        <taxon>Thiotrichales</taxon>
        <taxon>Thiotrichaceae</taxon>
        <taxon>Thiomargarita</taxon>
    </lineage>
</organism>
<dbReference type="Proteomes" id="UP000076962">
    <property type="component" value="Unassembled WGS sequence"/>
</dbReference>
<proteinExistence type="predicted"/>
<protein>
    <submittedName>
        <fullName evidence="1">Uncharacterized protein</fullName>
    </submittedName>
</protein>
<sequence>MPFYSLETIREVAEDENKIIFLGRKVEIDIVNLGYFK</sequence>
<comment type="caution">
    <text evidence="1">The sequence shown here is derived from an EMBL/GenBank/DDBJ whole genome shotgun (WGS) entry which is preliminary data.</text>
</comment>
<name>A0A176S6Z0_9GAMM</name>
<dbReference type="AlphaFoldDB" id="A0A176S6Z0"/>
<accession>A0A176S6Z0</accession>